<sequence length="305" mass="33493">MTSERKEVEAQVRRGGGREDFQAVEASRPAWDDAAPFHYTQTPAPGWTFGSGANYTHARTSASAATAQHVAIDPNDAARTRYENYKLLVSAVTPRPIAFVSTRSRDGSSENLAPMSFFQLVNVDPPIFALAVTSPMADAKDTLRNLLDTGECVINMVSEGFVEAMNATSINSPYGVSEWDISGLTPVYDCKTVAPARVRESVFSIEGKLESVRDFSSRRNPGTRSGSLELIEGTHFWVREDALKDDGTSLDLEVLRPVSRLGGIAFGRTTQFIELPRPDFDRDLGSNEAVEKLKDRRRSTGRTVL</sequence>
<evidence type="ECO:0000256" key="2">
    <source>
        <dbReference type="ARBA" id="ARBA00022630"/>
    </source>
</evidence>
<organism evidence="6 7">
    <name type="scientific">Phialophora macrospora</name>
    <dbReference type="NCBI Taxonomy" id="1851006"/>
    <lineage>
        <taxon>Eukaryota</taxon>
        <taxon>Fungi</taxon>
        <taxon>Dikarya</taxon>
        <taxon>Ascomycota</taxon>
        <taxon>Pezizomycotina</taxon>
        <taxon>Eurotiomycetes</taxon>
        <taxon>Chaetothyriomycetidae</taxon>
        <taxon>Chaetothyriales</taxon>
        <taxon>Herpotrichiellaceae</taxon>
        <taxon>Phialophora</taxon>
    </lineage>
</organism>
<dbReference type="Gene3D" id="2.30.110.10">
    <property type="entry name" value="Electron Transport, Fmn-binding Protein, Chain A"/>
    <property type="match status" value="1"/>
</dbReference>
<dbReference type="InterPro" id="IPR012349">
    <property type="entry name" value="Split_barrel_FMN-bd"/>
</dbReference>
<dbReference type="AlphaFoldDB" id="A0A0D2FXT8"/>
<dbReference type="Pfam" id="PF01613">
    <property type="entry name" value="Flavin_Reduct"/>
    <property type="match status" value="1"/>
</dbReference>
<evidence type="ECO:0000313" key="6">
    <source>
        <dbReference type="EMBL" id="KIW71275.1"/>
    </source>
</evidence>
<dbReference type="STRING" id="5601.A0A0D2FXT8"/>
<keyword evidence="3" id="KW-0288">FMN</keyword>
<reference evidence="6 7" key="1">
    <citation type="submission" date="2015-01" db="EMBL/GenBank/DDBJ databases">
        <title>The Genome Sequence of Capronia semiimmersa CBS27337.</title>
        <authorList>
            <consortium name="The Broad Institute Genomics Platform"/>
            <person name="Cuomo C."/>
            <person name="de Hoog S."/>
            <person name="Gorbushina A."/>
            <person name="Stielow B."/>
            <person name="Teixiera M."/>
            <person name="Abouelleil A."/>
            <person name="Chapman S.B."/>
            <person name="Priest M."/>
            <person name="Young S.K."/>
            <person name="Wortman J."/>
            <person name="Nusbaum C."/>
            <person name="Birren B."/>
        </authorList>
    </citation>
    <scope>NUCLEOTIDE SEQUENCE [LARGE SCALE GENOMIC DNA]</scope>
    <source>
        <strain evidence="6 7">CBS 27337</strain>
    </source>
</reference>
<comment type="cofactor">
    <cofactor evidence="1">
        <name>FMN</name>
        <dbReference type="ChEBI" id="CHEBI:58210"/>
    </cofactor>
</comment>
<keyword evidence="7" id="KW-1185">Reference proteome</keyword>
<dbReference type="PANTHER" id="PTHR33798:SF5">
    <property type="entry name" value="FLAVIN REDUCTASE LIKE DOMAIN-CONTAINING PROTEIN"/>
    <property type="match status" value="1"/>
</dbReference>
<name>A0A0D2FXT8_9EURO</name>
<evidence type="ECO:0000313" key="7">
    <source>
        <dbReference type="Proteomes" id="UP000054266"/>
    </source>
</evidence>
<dbReference type="GO" id="GO:0010181">
    <property type="term" value="F:FMN binding"/>
    <property type="evidence" value="ECO:0007669"/>
    <property type="project" value="InterPro"/>
</dbReference>
<evidence type="ECO:0000259" key="5">
    <source>
        <dbReference type="SMART" id="SM00903"/>
    </source>
</evidence>
<proteinExistence type="inferred from homology"/>
<dbReference type="SMART" id="SM00903">
    <property type="entry name" value="Flavin_Reduct"/>
    <property type="match status" value="1"/>
</dbReference>
<dbReference type="EMBL" id="KN846957">
    <property type="protein sequence ID" value="KIW71275.1"/>
    <property type="molecule type" value="Genomic_DNA"/>
</dbReference>
<dbReference type="Proteomes" id="UP000054266">
    <property type="component" value="Unassembled WGS sequence"/>
</dbReference>
<comment type="similarity">
    <text evidence="4">Belongs to the flavoredoxin family.</text>
</comment>
<feature type="domain" description="Flavin reductase like" evidence="5">
    <location>
        <begin position="90"/>
        <end position="259"/>
    </location>
</feature>
<dbReference type="InterPro" id="IPR002563">
    <property type="entry name" value="Flavin_Rdtase-like_dom"/>
</dbReference>
<gene>
    <name evidence="6" type="ORF">PV04_03458</name>
</gene>
<accession>A0A0D2FXT8</accession>
<evidence type="ECO:0000256" key="4">
    <source>
        <dbReference type="ARBA" id="ARBA00038054"/>
    </source>
</evidence>
<dbReference type="SUPFAM" id="SSF50475">
    <property type="entry name" value="FMN-binding split barrel"/>
    <property type="match status" value="1"/>
</dbReference>
<protein>
    <recommendedName>
        <fullName evidence="5">Flavin reductase like domain-containing protein</fullName>
    </recommendedName>
</protein>
<evidence type="ECO:0000256" key="1">
    <source>
        <dbReference type="ARBA" id="ARBA00001917"/>
    </source>
</evidence>
<dbReference type="HOGENOM" id="CLU_059021_3_0_1"/>
<evidence type="ECO:0000256" key="3">
    <source>
        <dbReference type="ARBA" id="ARBA00022643"/>
    </source>
</evidence>
<dbReference type="PANTHER" id="PTHR33798">
    <property type="entry name" value="FLAVOPROTEIN OXYGENASE"/>
    <property type="match status" value="1"/>
</dbReference>
<keyword evidence="2" id="KW-0285">Flavoprotein</keyword>